<evidence type="ECO:0000259" key="12">
    <source>
        <dbReference type="PROSITE" id="PS50157"/>
    </source>
</evidence>
<feature type="domain" description="SCAN box" evidence="13">
    <location>
        <begin position="125"/>
        <end position="202"/>
    </location>
</feature>
<dbReference type="GO" id="GO:0005634">
    <property type="term" value="C:nucleus"/>
    <property type="evidence" value="ECO:0007669"/>
    <property type="project" value="UniProtKB-SubCell"/>
</dbReference>
<dbReference type="GO" id="GO:0008270">
    <property type="term" value="F:zinc ion binding"/>
    <property type="evidence" value="ECO:0007669"/>
    <property type="project" value="UniProtKB-KW"/>
</dbReference>
<dbReference type="InterPro" id="IPR038269">
    <property type="entry name" value="SCAN_sf"/>
</dbReference>
<keyword evidence="5 11" id="KW-0863">Zinc-finger</keyword>
<dbReference type="PROSITE" id="PS00028">
    <property type="entry name" value="ZINC_FINGER_C2H2_1"/>
    <property type="match status" value="8"/>
</dbReference>
<evidence type="ECO:0000256" key="10">
    <source>
        <dbReference type="ARBA" id="ARBA00023242"/>
    </source>
</evidence>
<dbReference type="InterPro" id="IPR003309">
    <property type="entry name" value="SCAN_dom"/>
</dbReference>
<gene>
    <name evidence="14" type="ORF">SKAU_G00115470</name>
</gene>
<dbReference type="Proteomes" id="UP001152622">
    <property type="component" value="Chromosome 4"/>
</dbReference>
<dbReference type="Pfam" id="PF00096">
    <property type="entry name" value="zf-C2H2"/>
    <property type="match status" value="8"/>
</dbReference>
<dbReference type="FunFam" id="3.30.160.60:FF:002090">
    <property type="entry name" value="Zinc finger protein 473"/>
    <property type="match status" value="1"/>
</dbReference>
<keyword evidence="8" id="KW-0238">DNA-binding</keyword>
<dbReference type="PANTHER" id="PTHR23234">
    <property type="entry name" value="ZNF44 PROTEIN"/>
    <property type="match status" value="1"/>
</dbReference>
<evidence type="ECO:0000256" key="11">
    <source>
        <dbReference type="PROSITE-ProRule" id="PRU00042"/>
    </source>
</evidence>
<keyword evidence="4" id="KW-0677">Repeat</keyword>
<evidence type="ECO:0000256" key="3">
    <source>
        <dbReference type="ARBA" id="ARBA00022723"/>
    </source>
</evidence>
<feature type="domain" description="C2H2-type" evidence="12">
    <location>
        <begin position="712"/>
        <end position="739"/>
    </location>
</feature>
<dbReference type="InterPro" id="IPR050758">
    <property type="entry name" value="Znf_C2H2-type"/>
</dbReference>
<dbReference type="AlphaFoldDB" id="A0A9Q1FMZ1"/>
<comment type="similarity">
    <text evidence="2">Belongs to the krueppel C2H2-type zinc-finger protein family.</text>
</comment>
<dbReference type="FunFam" id="3.30.160.60:FF:001732">
    <property type="entry name" value="Zgc:162936"/>
    <property type="match status" value="1"/>
</dbReference>
<dbReference type="GO" id="GO:0045893">
    <property type="term" value="P:positive regulation of DNA-templated transcription"/>
    <property type="evidence" value="ECO:0007669"/>
    <property type="project" value="UniProtKB-ARBA"/>
</dbReference>
<keyword evidence="7" id="KW-0805">Transcription regulation</keyword>
<keyword evidence="15" id="KW-1185">Reference proteome</keyword>
<dbReference type="PROSITE" id="PS50157">
    <property type="entry name" value="ZINC_FINGER_C2H2_2"/>
    <property type="match status" value="8"/>
</dbReference>
<evidence type="ECO:0000256" key="6">
    <source>
        <dbReference type="ARBA" id="ARBA00022833"/>
    </source>
</evidence>
<feature type="non-terminal residue" evidence="14">
    <location>
        <position position="755"/>
    </location>
</feature>
<dbReference type="EMBL" id="JAINUF010000004">
    <property type="protein sequence ID" value="KAJ8362716.1"/>
    <property type="molecule type" value="Genomic_DNA"/>
</dbReference>
<evidence type="ECO:0000313" key="15">
    <source>
        <dbReference type="Proteomes" id="UP001152622"/>
    </source>
</evidence>
<dbReference type="Pfam" id="PF02023">
    <property type="entry name" value="SCAN"/>
    <property type="match status" value="1"/>
</dbReference>
<dbReference type="GO" id="GO:0005694">
    <property type="term" value="C:chromosome"/>
    <property type="evidence" value="ECO:0007669"/>
    <property type="project" value="UniProtKB-ARBA"/>
</dbReference>
<organism evidence="14 15">
    <name type="scientific">Synaphobranchus kaupii</name>
    <name type="common">Kaup's arrowtooth eel</name>
    <dbReference type="NCBI Taxonomy" id="118154"/>
    <lineage>
        <taxon>Eukaryota</taxon>
        <taxon>Metazoa</taxon>
        <taxon>Chordata</taxon>
        <taxon>Craniata</taxon>
        <taxon>Vertebrata</taxon>
        <taxon>Euteleostomi</taxon>
        <taxon>Actinopterygii</taxon>
        <taxon>Neopterygii</taxon>
        <taxon>Teleostei</taxon>
        <taxon>Anguilliformes</taxon>
        <taxon>Synaphobranchidae</taxon>
        <taxon>Synaphobranchus</taxon>
    </lineage>
</organism>
<keyword evidence="10" id="KW-0539">Nucleus</keyword>
<reference evidence="14" key="1">
    <citation type="journal article" date="2023" name="Science">
        <title>Genome structures resolve the early diversification of teleost fishes.</title>
        <authorList>
            <person name="Parey E."/>
            <person name="Louis A."/>
            <person name="Montfort J."/>
            <person name="Bouchez O."/>
            <person name="Roques C."/>
            <person name="Iampietro C."/>
            <person name="Lluch J."/>
            <person name="Castinel A."/>
            <person name="Donnadieu C."/>
            <person name="Desvignes T."/>
            <person name="Floi Bucao C."/>
            <person name="Jouanno E."/>
            <person name="Wen M."/>
            <person name="Mejri S."/>
            <person name="Dirks R."/>
            <person name="Jansen H."/>
            <person name="Henkel C."/>
            <person name="Chen W.J."/>
            <person name="Zahm M."/>
            <person name="Cabau C."/>
            <person name="Klopp C."/>
            <person name="Thompson A.W."/>
            <person name="Robinson-Rechavi M."/>
            <person name="Braasch I."/>
            <person name="Lecointre G."/>
            <person name="Bobe J."/>
            <person name="Postlethwait J.H."/>
            <person name="Berthelot C."/>
            <person name="Roest Crollius H."/>
            <person name="Guiguen Y."/>
        </authorList>
    </citation>
    <scope>NUCLEOTIDE SEQUENCE</scope>
    <source>
        <strain evidence="14">WJC10195</strain>
    </source>
</reference>
<dbReference type="PROSITE" id="PS50804">
    <property type="entry name" value="SCAN_BOX"/>
    <property type="match status" value="1"/>
</dbReference>
<comment type="subcellular location">
    <subcellularLocation>
        <location evidence="1">Nucleus</location>
    </subcellularLocation>
</comment>
<feature type="domain" description="C2H2-type" evidence="12">
    <location>
        <begin position="544"/>
        <end position="571"/>
    </location>
</feature>
<dbReference type="Gene3D" id="3.30.160.60">
    <property type="entry name" value="Classic Zinc Finger"/>
    <property type="match status" value="9"/>
</dbReference>
<dbReference type="FunFam" id="3.30.160.60:FF:001530">
    <property type="entry name" value="Zinc finger protein 268"/>
    <property type="match status" value="1"/>
</dbReference>
<dbReference type="InterPro" id="IPR013087">
    <property type="entry name" value="Znf_C2H2_type"/>
</dbReference>
<feature type="domain" description="C2H2-type" evidence="12">
    <location>
        <begin position="600"/>
        <end position="627"/>
    </location>
</feature>
<dbReference type="PANTHER" id="PTHR23234:SF10">
    <property type="entry name" value="RIKEN CDNA 6720489N17 GENE-RELATED"/>
    <property type="match status" value="1"/>
</dbReference>
<dbReference type="InterPro" id="IPR036236">
    <property type="entry name" value="Znf_C2H2_sf"/>
</dbReference>
<proteinExistence type="inferred from homology"/>
<comment type="caution">
    <text evidence="14">The sequence shown here is derived from an EMBL/GenBank/DDBJ whole genome shotgun (WGS) entry which is preliminary data.</text>
</comment>
<dbReference type="GO" id="GO:0043565">
    <property type="term" value="F:sequence-specific DNA binding"/>
    <property type="evidence" value="ECO:0007669"/>
    <property type="project" value="UniProtKB-ARBA"/>
</dbReference>
<evidence type="ECO:0000256" key="4">
    <source>
        <dbReference type="ARBA" id="ARBA00022737"/>
    </source>
</evidence>
<dbReference type="FunFam" id="3.30.160.60:FF:000446">
    <property type="entry name" value="Zinc finger protein"/>
    <property type="match status" value="1"/>
</dbReference>
<evidence type="ECO:0000256" key="1">
    <source>
        <dbReference type="ARBA" id="ARBA00004123"/>
    </source>
</evidence>
<evidence type="ECO:0000256" key="7">
    <source>
        <dbReference type="ARBA" id="ARBA00023015"/>
    </source>
</evidence>
<dbReference type="SMART" id="SM00431">
    <property type="entry name" value="SCAN"/>
    <property type="match status" value="1"/>
</dbReference>
<dbReference type="SMART" id="SM00355">
    <property type="entry name" value="ZnF_C2H2"/>
    <property type="match status" value="8"/>
</dbReference>
<feature type="domain" description="C2H2-type" evidence="12">
    <location>
        <begin position="572"/>
        <end position="599"/>
    </location>
</feature>
<evidence type="ECO:0000259" key="13">
    <source>
        <dbReference type="PROSITE" id="PS50804"/>
    </source>
</evidence>
<keyword evidence="6" id="KW-0862">Zinc</keyword>
<dbReference type="OrthoDB" id="10015593at2759"/>
<dbReference type="FunFam" id="3.30.160.60:FF:002005">
    <property type="entry name" value="Zinc finger protein 200"/>
    <property type="match status" value="1"/>
</dbReference>
<dbReference type="FunFam" id="3.30.160.60:FF:001480">
    <property type="entry name" value="Si:cabz01071911.3"/>
    <property type="match status" value="2"/>
</dbReference>
<dbReference type="Gene3D" id="1.10.4020.10">
    <property type="entry name" value="DNA breaking-rejoining enzymes"/>
    <property type="match status" value="1"/>
</dbReference>
<evidence type="ECO:0000256" key="8">
    <source>
        <dbReference type="ARBA" id="ARBA00023125"/>
    </source>
</evidence>
<dbReference type="SUPFAM" id="SSF57667">
    <property type="entry name" value="beta-beta-alpha zinc fingers"/>
    <property type="match status" value="5"/>
</dbReference>
<feature type="domain" description="C2H2-type" evidence="12">
    <location>
        <begin position="656"/>
        <end position="683"/>
    </location>
</feature>
<keyword evidence="3" id="KW-0479">Metal-binding</keyword>
<accession>A0A9Q1FMZ1</accession>
<evidence type="ECO:0000256" key="5">
    <source>
        <dbReference type="ARBA" id="ARBA00022771"/>
    </source>
</evidence>
<evidence type="ECO:0000313" key="14">
    <source>
        <dbReference type="EMBL" id="KAJ8362716.1"/>
    </source>
</evidence>
<dbReference type="FunFam" id="3.30.160.60:FF:000416">
    <property type="entry name" value="zinc finger protein 879 isoform X1"/>
    <property type="match status" value="2"/>
</dbReference>
<dbReference type="SUPFAM" id="SSF47353">
    <property type="entry name" value="Retrovirus capsid dimerization domain-like"/>
    <property type="match status" value="1"/>
</dbReference>
<evidence type="ECO:0000256" key="2">
    <source>
        <dbReference type="ARBA" id="ARBA00006991"/>
    </source>
</evidence>
<sequence>MQERQSAAHAEQMEALRAQANLQTQALLQLAAAGESRGRQSVASPEFHIPKMTADDDAQAFLEAFEVAAGACRWPLEEWSVHLLPLLSGEAQKAAYSLPAAARADFRNLKKAVLDRTGFSPEDHRRRFRETSLTEEDRPFAYAQRLTDMARRWLRPEIRSAAGIVEQVVLERFIAGLPADTASWVQCHQPTNLDNAVTLAEDHLVGPPTSAPDPDGAYRIPELHFCTPLSSSMMQAGVCLRQDAETTLPELTEQHRIRQKEEELSGLESVHMAESETECAAPGLNTLEPECVTAHSGVSDVHHTHTSLIKIETDMGSTHTGDLIKTECLDRTEPGYVTHLHPDQIKTEANDGGYLKAEHISDLQDIKCADIKSDKMKCESSEGLVRDVMNSVMNGAGVDHEDQTEPWQCAGEPNQNCKKEEMHDLPTQYWDLNNHCDINNEIRIVKKSTNSSNKHLSDQRTNMIIEPMIINSSKNPSLLNFFRNERIHRNKGQINTVDNTKSDLSTLRNHTGENLYKCTHCEKCFSRKRDLNVHLRIHTGEKPYKCTHCGKSFCSASVLNVHQRIHTGEKPYKCTQCEKCFITKSCLNSHLRIHTDEKPHNCTQCEKCFKTKSDLKMHFRIHTGEKPYKCTHCGKSFYSASVLNRHQIIHTGEKPYKCTQCEKCFINKSCLNSHLRIHTDEKPHNCTQCEKCFKTKSDLKMHFRIHTGEKPYKCTQCEKCFTNLSHLNVHFRIHTGEKPYKCTQCEKCFNVKSAL</sequence>
<name>A0A9Q1FMZ1_SYNKA</name>
<feature type="domain" description="C2H2-type" evidence="12">
    <location>
        <begin position="684"/>
        <end position="711"/>
    </location>
</feature>
<feature type="domain" description="C2H2-type" evidence="12">
    <location>
        <begin position="516"/>
        <end position="543"/>
    </location>
</feature>
<feature type="domain" description="C2H2-type" evidence="12">
    <location>
        <begin position="628"/>
        <end position="655"/>
    </location>
</feature>
<keyword evidence="9" id="KW-0804">Transcription</keyword>
<protein>
    <submittedName>
        <fullName evidence="14">Uncharacterized protein</fullName>
    </submittedName>
</protein>
<evidence type="ECO:0000256" key="9">
    <source>
        <dbReference type="ARBA" id="ARBA00023163"/>
    </source>
</evidence>